<dbReference type="Proteomes" id="UP000026913">
    <property type="component" value="Chromosome"/>
</dbReference>
<reference evidence="1 2" key="1">
    <citation type="journal article" date="2012" name="J. Bacteriol.">
        <title>Genome sequence of cold-adapted Pseudomonas mandelii strain JR-1.</title>
        <authorList>
            <person name="Jang S.H."/>
            <person name="Kim J."/>
            <person name="Kim J."/>
            <person name="Hong S."/>
            <person name="Lee C."/>
        </authorList>
    </citation>
    <scope>NUCLEOTIDE SEQUENCE [LARGE SCALE GENOMIC DNA]</scope>
    <source>
        <strain evidence="1 2">JR-1</strain>
    </source>
</reference>
<gene>
    <name evidence="1" type="primary">ilvB</name>
    <name evidence="1" type="ORF">OU5_4399</name>
</gene>
<accession>A0A024EGK8</accession>
<name>A0A024EGK8_9PSED</name>
<protein>
    <submittedName>
        <fullName evidence="1">Acetolactate synthase 3 catalytic subunit</fullName>
    </submittedName>
</protein>
<dbReference type="AlphaFoldDB" id="A0A024EGK8"/>
<evidence type="ECO:0000313" key="2">
    <source>
        <dbReference type="Proteomes" id="UP000026913"/>
    </source>
</evidence>
<dbReference type="EMBL" id="CP005960">
    <property type="protein sequence ID" value="AHZ71478.1"/>
    <property type="molecule type" value="Genomic_DNA"/>
</dbReference>
<evidence type="ECO:0000313" key="1">
    <source>
        <dbReference type="EMBL" id="AHZ71478.1"/>
    </source>
</evidence>
<dbReference type="KEGG" id="pman:OU5_4399"/>
<sequence>MTNENMLNGWFFEQRVVDMQCGTTWVPIDIFNAFVTQKADEHLTAR</sequence>
<organism evidence="1 2">
    <name type="scientific">Pseudomonas mandelii JR-1</name>
    <dbReference type="NCBI Taxonomy" id="1147786"/>
    <lineage>
        <taxon>Bacteria</taxon>
        <taxon>Pseudomonadati</taxon>
        <taxon>Pseudomonadota</taxon>
        <taxon>Gammaproteobacteria</taxon>
        <taxon>Pseudomonadales</taxon>
        <taxon>Pseudomonadaceae</taxon>
        <taxon>Pseudomonas</taxon>
    </lineage>
</organism>
<dbReference type="HOGENOM" id="CLU_3187929_0_0_6"/>
<proteinExistence type="predicted"/>